<organism evidence="5 6">
    <name type="scientific">Heliornis fulica</name>
    <name type="common">sungrebe</name>
    <dbReference type="NCBI Taxonomy" id="54369"/>
    <lineage>
        <taxon>Eukaryota</taxon>
        <taxon>Metazoa</taxon>
        <taxon>Chordata</taxon>
        <taxon>Craniata</taxon>
        <taxon>Vertebrata</taxon>
        <taxon>Euteleostomi</taxon>
        <taxon>Archelosauria</taxon>
        <taxon>Archosauria</taxon>
        <taxon>Dinosauria</taxon>
        <taxon>Saurischia</taxon>
        <taxon>Theropoda</taxon>
        <taxon>Coelurosauria</taxon>
        <taxon>Aves</taxon>
        <taxon>Neognathae</taxon>
        <taxon>Neoaves</taxon>
        <taxon>Gruiformes</taxon>
        <taxon>Heliornithidae</taxon>
        <taxon>Heliornis</taxon>
    </lineage>
</organism>
<comment type="caution">
    <text evidence="5">The sequence shown here is derived from an EMBL/GenBank/DDBJ whole genome shotgun (WGS) entry which is preliminary data.</text>
</comment>
<dbReference type="EMBL" id="VXBZ01009988">
    <property type="protein sequence ID" value="NXP53547.1"/>
    <property type="molecule type" value="Genomic_DNA"/>
</dbReference>
<feature type="domain" description="PHD-type" evidence="4">
    <location>
        <begin position="1"/>
        <end position="109"/>
    </location>
</feature>
<dbReference type="Gene3D" id="3.30.40.10">
    <property type="entry name" value="Zinc/RING finger domain, C3HC4 (zinc finger)"/>
    <property type="match status" value="1"/>
</dbReference>
<keyword evidence="3" id="KW-0862">Zinc</keyword>
<dbReference type="GO" id="GO:0008270">
    <property type="term" value="F:zinc ion binding"/>
    <property type="evidence" value="ECO:0007669"/>
    <property type="project" value="UniProtKB-KW"/>
</dbReference>
<feature type="non-terminal residue" evidence="5">
    <location>
        <position position="1"/>
    </location>
</feature>
<evidence type="ECO:0000313" key="5">
    <source>
        <dbReference type="EMBL" id="NXP53547.1"/>
    </source>
</evidence>
<evidence type="ECO:0000259" key="4">
    <source>
        <dbReference type="PROSITE" id="PS51805"/>
    </source>
</evidence>
<keyword evidence="6" id="KW-1185">Reference proteome</keyword>
<feature type="non-terminal residue" evidence="5">
    <location>
        <position position="115"/>
    </location>
</feature>
<evidence type="ECO:0000313" key="6">
    <source>
        <dbReference type="Proteomes" id="UP000590868"/>
    </source>
</evidence>
<proteinExistence type="predicted"/>
<name>A0A7L2B2I5_9GRUI</name>
<dbReference type="PANTHER" id="PTHR12420:SF47">
    <property type="entry name" value="PHD FINGER PROTEIN 7"/>
    <property type="match status" value="1"/>
</dbReference>
<dbReference type="GO" id="GO:0005634">
    <property type="term" value="C:nucleus"/>
    <property type="evidence" value="ECO:0007669"/>
    <property type="project" value="TreeGrafter"/>
</dbReference>
<sequence length="115" mass="13033">CMLCHRAEADPDICGLKLERQGLCAHEFCLYFGNGIFEQRGKNGVRLEVIRQAVEQAASENCFICGQSGAAITCRERGCHRSFHLPCAVEGECVTQYFGLYRSFCWEHRPKQNVE</sequence>
<protein>
    <submittedName>
        <fullName evidence="5">PHF7 protein</fullName>
    </submittedName>
</protein>
<dbReference type="PROSITE" id="PS51805">
    <property type="entry name" value="EPHD"/>
    <property type="match status" value="1"/>
</dbReference>
<dbReference type="InterPro" id="IPR034732">
    <property type="entry name" value="EPHD"/>
</dbReference>
<dbReference type="PANTHER" id="PTHR12420">
    <property type="entry name" value="PHD FINGER PROTEIN"/>
    <property type="match status" value="1"/>
</dbReference>
<evidence type="ECO:0000256" key="2">
    <source>
        <dbReference type="ARBA" id="ARBA00022771"/>
    </source>
</evidence>
<gene>
    <name evidence="5" type="primary">Phf7</name>
    <name evidence="5" type="ORF">HELFUL_R07615</name>
</gene>
<evidence type="ECO:0000256" key="1">
    <source>
        <dbReference type="ARBA" id="ARBA00022723"/>
    </source>
</evidence>
<evidence type="ECO:0000256" key="3">
    <source>
        <dbReference type="ARBA" id="ARBA00022833"/>
    </source>
</evidence>
<keyword evidence="1" id="KW-0479">Metal-binding</keyword>
<dbReference type="AlphaFoldDB" id="A0A7L2B2I5"/>
<dbReference type="Proteomes" id="UP000590868">
    <property type="component" value="Unassembled WGS sequence"/>
</dbReference>
<dbReference type="OrthoDB" id="512616at2759"/>
<dbReference type="InterPro" id="IPR051188">
    <property type="entry name" value="PHD-type_Zinc_Finger"/>
</dbReference>
<reference evidence="5 6" key="1">
    <citation type="submission" date="2019-09" db="EMBL/GenBank/DDBJ databases">
        <title>Bird 10,000 Genomes (B10K) Project - Family phase.</title>
        <authorList>
            <person name="Zhang G."/>
        </authorList>
    </citation>
    <scope>NUCLEOTIDE SEQUENCE [LARGE SCALE GENOMIC DNA]</scope>
    <source>
        <strain evidence="5">B10K-DU-001-55</strain>
        <tissue evidence="5">Muscle</tissue>
    </source>
</reference>
<accession>A0A7L2B2I5</accession>
<keyword evidence="2" id="KW-0863">Zinc-finger</keyword>
<dbReference type="InterPro" id="IPR013083">
    <property type="entry name" value="Znf_RING/FYVE/PHD"/>
</dbReference>
<dbReference type="Pfam" id="PF13771">
    <property type="entry name" value="zf-HC5HC2H"/>
    <property type="match status" value="1"/>
</dbReference>